<name>A0ABT3BF34_9RHOB</name>
<gene>
    <name evidence="6" type="ORF">MUB52_10165</name>
</gene>
<dbReference type="InterPro" id="IPR058163">
    <property type="entry name" value="LysR-type_TF_proteobact-type"/>
</dbReference>
<dbReference type="PRINTS" id="PR00039">
    <property type="entry name" value="HTHLYSR"/>
</dbReference>
<keyword evidence="4" id="KW-0804">Transcription</keyword>
<dbReference type="Gene3D" id="1.10.10.10">
    <property type="entry name" value="Winged helix-like DNA-binding domain superfamily/Winged helix DNA-binding domain"/>
    <property type="match status" value="1"/>
</dbReference>
<dbReference type="InterPro" id="IPR005119">
    <property type="entry name" value="LysR_subst-bd"/>
</dbReference>
<proteinExistence type="inferred from homology"/>
<evidence type="ECO:0000256" key="2">
    <source>
        <dbReference type="ARBA" id="ARBA00023015"/>
    </source>
</evidence>
<feature type="domain" description="HTH lysR-type" evidence="5">
    <location>
        <begin position="6"/>
        <end position="63"/>
    </location>
</feature>
<dbReference type="SUPFAM" id="SSF46785">
    <property type="entry name" value="Winged helix' DNA-binding domain"/>
    <property type="match status" value="1"/>
</dbReference>
<protein>
    <submittedName>
        <fullName evidence="6">LysR substrate-binding domain-containing protein</fullName>
    </submittedName>
</protein>
<comment type="caution">
    <text evidence="6">The sequence shown here is derived from an EMBL/GenBank/DDBJ whole genome shotgun (WGS) entry which is preliminary data.</text>
</comment>
<dbReference type="Pfam" id="PF00126">
    <property type="entry name" value="HTH_1"/>
    <property type="match status" value="1"/>
</dbReference>
<keyword evidence="7" id="KW-1185">Reference proteome</keyword>
<dbReference type="InterPro" id="IPR036388">
    <property type="entry name" value="WH-like_DNA-bd_sf"/>
</dbReference>
<organism evidence="6 7">
    <name type="scientific">Roseobacter sinensis</name>
    <dbReference type="NCBI Taxonomy" id="2931391"/>
    <lineage>
        <taxon>Bacteria</taxon>
        <taxon>Pseudomonadati</taxon>
        <taxon>Pseudomonadota</taxon>
        <taxon>Alphaproteobacteria</taxon>
        <taxon>Rhodobacterales</taxon>
        <taxon>Roseobacteraceae</taxon>
        <taxon>Roseobacter</taxon>
    </lineage>
</organism>
<dbReference type="Gene3D" id="3.40.190.10">
    <property type="entry name" value="Periplasmic binding protein-like II"/>
    <property type="match status" value="2"/>
</dbReference>
<keyword evidence="3" id="KW-0238">DNA-binding</keyword>
<evidence type="ECO:0000313" key="6">
    <source>
        <dbReference type="EMBL" id="MCV3271793.1"/>
    </source>
</evidence>
<dbReference type="RefSeq" id="WP_263844111.1">
    <property type="nucleotide sequence ID" value="NZ_JALIEB010000005.1"/>
</dbReference>
<dbReference type="EMBL" id="JALIEB010000005">
    <property type="protein sequence ID" value="MCV3271793.1"/>
    <property type="molecule type" value="Genomic_DNA"/>
</dbReference>
<evidence type="ECO:0000313" key="7">
    <source>
        <dbReference type="Proteomes" id="UP001208690"/>
    </source>
</evidence>
<dbReference type="SUPFAM" id="SSF53850">
    <property type="entry name" value="Periplasmic binding protein-like II"/>
    <property type="match status" value="1"/>
</dbReference>
<keyword evidence="2" id="KW-0805">Transcription regulation</keyword>
<dbReference type="Proteomes" id="UP001208690">
    <property type="component" value="Unassembled WGS sequence"/>
</dbReference>
<sequence>MSRQLPPLNALRAFEAAGRHESFSRAAEELGVSHSAISRHVRGLEDRLNTRLFREASRGVELTRDGAAYLARVTPALDTIAEATDRVTERPAGVVVVTCEPLLAAKWLVPRLSDFMAQQPDIDIRLEASDSLVDVNRYEADVAIRFLSVAGSDPDALLVSDAPLYPFAAPGLVRDDRLEPAALDQYKLLRDRARDTWAIWSACAGVAPDVIRPMAAWRLRAPLAHAATLAGQGVLLTSQEIVFDDVAAGRLLQVSDVGFRDGGYYTLLGENARRRRPVRLFRDWLLETSGVHRGQLI</sequence>
<evidence type="ECO:0000256" key="3">
    <source>
        <dbReference type="ARBA" id="ARBA00023125"/>
    </source>
</evidence>
<evidence type="ECO:0000256" key="4">
    <source>
        <dbReference type="ARBA" id="ARBA00023163"/>
    </source>
</evidence>
<dbReference type="PANTHER" id="PTHR30537:SF74">
    <property type="entry name" value="HTH-TYPE TRANSCRIPTIONAL REGULATOR TRPI"/>
    <property type="match status" value="1"/>
</dbReference>
<dbReference type="PANTHER" id="PTHR30537">
    <property type="entry name" value="HTH-TYPE TRANSCRIPTIONAL REGULATOR"/>
    <property type="match status" value="1"/>
</dbReference>
<evidence type="ECO:0000259" key="5">
    <source>
        <dbReference type="PROSITE" id="PS50931"/>
    </source>
</evidence>
<comment type="similarity">
    <text evidence="1">Belongs to the LysR transcriptional regulatory family.</text>
</comment>
<dbReference type="InterPro" id="IPR036390">
    <property type="entry name" value="WH_DNA-bd_sf"/>
</dbReference>
<dbReference type="Pfam" id="PF03466">
    <property type="entry name" value="LysR_substrate"/>
    <property type="match status" value="1"/>
</dbReference>
<evidence type="ECO:0000256" key="1">
    <source>
        <dbReference type="ARBA" id="ARBA00009437"/>
    </source>
</evidence>
<dbReference type="InterPro" id="IPR000847">
    <property type="entry name" value="LysR_HTH_N"/>
</dbReference>
<reference evidence="6 7" key="1">
    <citation type="submission" date="2022-04" db="EMBL/GenBank/DDBJ databases">
        <title>Roseobacter sp. WL0113 is a bacterium isolated from neritic sediment.</title>
        <authorList>
            <person name="Wang L."/>
            <person name="He W."/>
            <person name="Zhang D.-F."/>
        </authorList>
    </citation>
    <scope>NUCLEOTIDE SEQUENCE [LARGE SCALE GENOMIC DNA]</scope>
    <source>
        <strain evidence="6 7">WL0113</strain>
    </source>
</reference>
<dbReference type="PROSITE" id="PS50931">
    <property type="entry name" value="HTH_LYSR"/>
    <property type="match status" value="1"/>
</dbReference>
<accession>A0ABT3BF34</accession>